<dbReference type="InterPro" id="IPR001001">
    <property type="entry name" value="DNA_polIII_beta"/>
</dbReference>
<evidence type="ECO:0000259" key="11">
    <source>
        <dbReference type="Pfam" id="PF02767"/>
    </source>
</evidence>
<comment type="similarity">
    <text evidence="2 9">Belongs to the beta sliding clamp family.</text>
</comment>
<dbReference type="GO" id="GO:0006271">
    <property type="term" value="P:DNA strand elongation involved in DNA replication"/>
    <property type="evidence" value="ECO:0007669"/>
    <property type="project" value="TreeGrafter"/>
</dbReference>
<dbReference type="InterPro" id="IPR046938">
    <property type="entry name" value="DNA_clamp_sf"/>
</dbReference>
<organism evidence="13 14">
    <name type="scientific">Candidatus Giovannonibacteria bacterium GW2011_GWC2_44_8</name>
    <dbReference type="NCBI Taxonomy" id="1618657"/>
    <lineage>
        <taxon>Bacteria</taxon>
        <taxon>Candidatus Giovannoniibacteriota</taxon>
    </lineage>
</organism>
<gene>
    <name evidence="13" type="ORF">UW74_C0046G0004</name>
</gene>
<evidence type="ECO:0000256" key="6">
    <source>
        <dbReference type="ARBA" id="ARBA00022705"/>
    </source>
</evidence>
<dbReference type="GO" id="GO:0008408">
    <property type="term" value="F:3'-5' exonuclease activity"/>
    <property type="evidence" value="ECO:0007669"/>
    <property type="project" value="InterPro"/>
</dbReference>
<dbReference type="AlphaFoldDB" id="A0A0G1K053"/>
<evidence type="ECO:0000256" key="2">
    <source>
        <dbReference type="ARBA" id="ARBA00010752"/>
    </source>
</evidence>
<dbReference type="Pfam" id="PF00712">
    <property type="entry name" value="DNA_pol3_beta"/>
    <property type="match status" value="1"/>
</dbReference>
<dbReference type="SUPFAM" id="SSF55979">
    <property type="entry name" value="DNA clamp"/>
    <property type="match status" value="3"/>
</dbReference>
<comment type="caution">
    <text evidence="13">The sequence shown here is derived from an EMBL/GenBank/DDBJ whole genome shotgun (WGS) entry which is preliminary data.</text>
</comment>
<dbReference type="PANTHER" id="PTHR30478:SF0">
    <property type="entry name" value="BETA SLIDING CLAMP"/>
    <property type="match status" value="1"/>
</dbReference>
<evidence type="ECO:0000256" key="8">
    <source>
        <dbReference type="ARBA" id="ARBA00023125"/>
    </source>
</evidence>
<name>A0A0G1K053_9BACT</name>
<dbReference type="Pfam" id="PF02768">
    <property type="entry name" value="DNA_pol3_beta_3"/>
    <property type="match status" value="1"/>
</dbReference>
<evidence type="ECO:0000256" key="7">
    <source>
        <dbReference type="ARBA" id="ARBA00022932"/>
    </source>
</evidence>
<dbReference type="EMBL" id="LCJM01000046">
    <property type="protein sequence ID" value="KKT77256.1"/>
    <property type="molecule type" value="Genomic_DNA"/>
</dbReference>
<keyword evidence="4 9" id="KW-0808">Transferase</keyword>
<reference evidence="13 14" key="1">
    <citation type="journal article" date="2015" name="Nature">
        <title>rRNA introns, odd ribosomes, and small enigmatic genomes across a large radiation of phyla.</title>
        <authorList>
            <person name="Brown C.T."/>
            <person name="Hug L.A."/>
            <person name="Thomas B.C."/>
            <person name="Sharon I."/>
            <person name="Castelle C.J."/>
            <person name="Singh A."/>
            <person name="Wilkins M.J."/>
            <person name="Williams K.H."/>
            <person name="Banfield J.F."/>
        </authorList>
    </citation>
    <scope>NUCLEOTIDE SEQUENCE [LARGE SCALE GENOMIC DNA]</scope>
</reference>
<dbReference type="GO" id="GO:0003887">
    <property type="term" value="F:DNA-directed DNA polymerase activity"/>
    <property type="evidence" value="ECO:0007669"/>
    <property type="project" value="UniProtKB-UniRule"/>
</dbReference>
<keyword evidence="8" id="KW-0238">DNA-binding</keyword>
<dbReference type="Gene3D" id="3.10.150.10">
    <property type="entry name" value="DNA Polymerase III, subunit A, domain 2"/>
    <property type="match status" value="1"/>
</dbReference>
<evidence type="ECO:0000313" key="13">
    <source>
        <dbReference type="EMBL" id="KKT77256.1"/>
    </source>
</evidence>
<dbReference type="GO" id="GO:0005737">
    <property type="term" value="C:cytoplasm"/>
    <property type="evidence" value="ECO:0007669"/>
    <property type="project" value="UniProtKB-SubCell"/>
</dbReference>
<protein>
    <recommendedName>
        <fullName evidence="9">Beta sliding clamp</fullName>
    </recommendedName>
</protein>
<dbReference type="InterPro" id="IPR022635">
    <property type="entry name" value="DNA_polIII_beta_C"/>
</dbReference>
<evidence type="ECO:0000256" key="4">
    <source>
        <dbReference type="ARBA" id="ARBA00022679"/>
    </source>
</evidence>
<evidence type="ECO:0000256" key="5">
    <source>
        <dbReference type="ARBA" id="ARBA00022695"/>
    </source>
</evidence>
<proteinExistence type="inferred from homology"/>
<keyword evidence="6 9" id="KW-0235">DNA replication</keyword>
<dbReference type="NCBIfam" id="TIGR00663">
    <property type="entry name" value="dnan"/>
    <property type="match status" value="1"/>
</dbReference>
<dbReference type="SMART" id="SM00480">
    <property type="entry name" value="POL3Bc"/>
    <property type="match status" value="1"/>
</dbReference>
<feature type="domain" description="DNA polymerase III beta sliding clamp central" evidence="11">
    <location>
        <begin position="129"/>
        <end position="240"/>
    </location>
</feature>
<comment type="subcellular location">
    <subcellularLocation>
        <location evidence="1 9">Cytoplasm</location>
    </subcellularLocation>
</comment>
<dbReference type="Pfam" id="PF02767">
    <property type="entry name" value="DNA_pol3_beta_2"/>
    <property type="match status" value="1"/>
</dbReference>
<feature type="domain" description="DNA polymerase III beta sliding clamp C-terminal" evidence="12">
    <location>
        <begin position="243"/>
        <end position="363"/>
    </location>
</feature>
<comment type="function">
    <text evidence="9">Confers DNA tethering and processivity to DNA polymerases and other proteins. Acts as a clamp, forming a ring around DNA (a reaction catalyzed by the clamp-loading complex) which diffuses in an ATP-independent manner freely and bidirectionally along dsDNA. Initially characterized for its ability to contact the catalytic subunit of DNA polymerase III (Pol III), a complex, multichain enzyme responsible for most of the replicative synthesis in bacteria; Pol III exhibits 3'-5' exonuclease proofreading activity. The beta chain is required for initiation of replication as well as for processivity of DNA replication.</text>
</comment>
<accession>A0A0G1K053</accession>
<dbReference type="Proteomes" id="UP000034889">
    <property type="component" value="Unassembled WGS sequence"/>
</dbReference>
<dbReference type="GO" id="GO:0009360">
    <property type="term" value="C:DNA polymerase III complex"/>
    <property type="evidence" value="ECO:0007669"/>
    <property type="project" value="InterPro"/>
</dbReference>
<dbReference type="Gene3D" id="3.70.10.10">
    <property type="match status" value="1"/>
</dbReference>
<dbReference type="PIRSF" id="PIRSF000804">
    <property type="entry name" value="DNA_pol_III_b"/>
    <property type="match status" value="1"/>
</dbReference>
<keyword evidence="3 9" id="KW-0963">Cytoplasm</keyword>
<dbReference type="PANTHER" id="PTHR30478">
    <property type="entry name" value="DNA POLYMERASE III SUBUNIT BETA"/>
    <property type="match status" value="1"/>
</dbReference>
<keyword evidence="7 9" id="KW-0239">DNA-directed DNA polymerase</keyword>
<evidence type="ECO:0000256" key="9">
    <source>
        <dbReference type="PIRNR" id="PIRNR000804"/>
    </source>
</evidence>
<sequence>MKLNCNKNELYKLVALADRNTGKNQTLVALSSILLRASKNRLFVISTNLEVGFEGNIAASIEEEGEILSPSKTLLSILYSISDEEINAQGAGGNLKIISKTSSTNLKCLPADEFPVIPKIKKENHFLVSANSLIEALKNTISASATTYTKPELASVYIFSQGRSPLTFVATDSFRLAEQKVDANCPPFSLLLPQKTCQEIIKIFEDTNDDLEITFNKNQILFQGKNISLLSRLTEGKFPEYHTIVPKSFDTQVFAEKNKILSAVRAAGIFASRLSEVTIAADSGKSVLSIKSASSETGEYESNYPAKISGPSVEANFNYHYLLEALQTIPSQKAFLGFNGPQKAVLIRGADDARYLHLVMPMRGN</sequence>
<dbReference type="InterPro" id="IPR022637">
    <property type="entry name" value="DNA_polIII_beta_cen"/>
</dbReference>
<evidence type="ECO:0000256" key="1">
    <source>
        <dbReference type="ARBA" id="ARBA00004496"/>
    </source>
</evidence>
<dbReference type="CDD" id="cd00140">
    <property type="entry name" value="beta_clamp"/>
    <property type="match status" value="1"/>
</dbReference>
<keyword evidence="5 9" id="KW-0548">Nucleotidyltransferase</keyword>
<evidence type="ECO:0000259" key="12">
    <source>
        <dbReference type="Pfam" id="PF02768"/>
    </source>
</evidence>
<evidence type="ECO:0000256" key="3">
    <source>
        <dbReference type="ARBA" id="ARBA00022490"/>
    </source>
</evidence>
<dbReference type="InterPro" id="IPR022634">
    <property type="entry name" value="DNA_polIII_beta_N"/>
</dbReference>
<evidence type="ECO:0000259" key="10">
    <source>
        <dbReference type="Pfam" id="PF00712"/>
    </source>
</evidence>
<feature type="domain" description="DNA polymerase III beta sliding clamp N-terminal" evidence="10">
    <location>
        <begin position="1"/>
        <end position="118"/>
    </location>
</feature>
<dbReference type="GO" id="GO:0003677">
    <property type="term" value="F:DNA binding"/>
    <property type="evidence" value="ECO:0007669"/>
    <property type="project" value="UniProtKB-UniRule"/>
</dbReference>
<comment type="subunit">
    <text evidence="9">Forms a ring-shaped head-to-tail homodimer around DNA.</text>
</comment>
<evidence type="ECO:0000313" key="14">
    <source>
        <dbReference type="Proteomes" id="UP000034889"/>
    </source>
</evidence>